<evidence type="ECO:0000256" key="1">
    <source>
        <dbReference type="ARBA" id="ARBA00008520"/>
    </source>
</evidence>
<reference evidence="5" key="1">
    <citation type="journal article" date="2006" name="Nature">
        <title>Deciphering the evolution and metabolism of an anammox bacterium from a community genome.</title>
        <authorList>
            <person name="Strous M."/>
            <person name="Pelletier E."/>
            <person name="Mangenot S."/>
            <person name="Rattei T."/>
            <person name="Lehner A."/>
            <person name="Taylor M.W."/>
            <person name="Horn M."/>
            <person name="Daims H."/>
            <person name="Bartol-Mavel D."/>
            <person name="Wincker P."/>
            <person name="Barbe V."/>
            <person name="Fonknechten N."/>
            <person name="Vallenet D."/>
            <person name="Segurens B."/>
            <person name="Schenowitz-Truong C."/>
            <person name="Medigue C."/>
            <person name="Collingro A."/>
            <person name="Snel B."/>
            <person name="Dutilh B.E."/>
            <person name="OpDenCamp H.J.M."/>
            <person name="vanDerDrift C."/>
            <person name="Cirpus I."/>
            <person name="vanDePas-Schoonen K.T."/>
            <person name="Harhangi H.R."/>
            <person name="vanNiftrik L."/>
            <person name="Schmid M."/>
            <person name="Keltjens J."/>
            <person name="vanDeVossenberg J."/>
            <person name="Kartal B."/>
            <person name="Meier H."/>
            <person name="Frishman D."/>
            <person name="Huynen M.A."/>
            <person name="Mewes H."/>
            <person name="Weissenbach J."/>
            <person name="Jetten M.S.M."/>
            <person name="Wagner M."/>
            <person name="LePaslier D."/>
        </authorList>
    </citation>
    <scope>NUCLEOTIDE SEQUENCE</scope>
</reference>
<dbReference type="Proteomes" id="UP000501926">
    <property type="component" value="Chromosome"/>
</dbReference>
<dbReference type="CDD" id="cd14750">
    <property type="entry name" value="PBP2_TMBP"/>
    <property type="match status" value="1"/>
</dbReference>
<evidence type="ECO:0000313" key="8">
    <source>
        <dbReference type="Proteomes" id="UP000221734"/>
    </source>
</evidence>
<evidence type="ECO:0000313" key="7">
    <source>
        <dbReference type="EMBL" id="SOH04864.1"/>
    </source>
</evidence>
<dbReference type="GO" id="GO:0042956">
    <property type="term" value="P:maltodextrin transmembrane transport"/>
    <property type="evidence" value="ECO:0007669"/>
    <property type="project" value="TreeGrafter"/>
</dbReference>
<reference evidence="8" key="4">
    <citation type="submission" date="2017-10" db="EMBL/GenBank/DDBJ databases">
        <authorList>
            <person name="Frank J."/>
        </authorList>
    </citation>
    <scope>NUCLEOTIDE SEQUENCE [LARGE SCALE GENOMIC DNA]</scope>
</reference>
<dbReference type="EMBL" id="CP049055">
    <property type="protein sequence ID" value="QII14069.1"/>
    <property type="molecule type" value="Genomic_DNA"/>
</dbReference>
<keyword evidence="2" id="KW-0813">Transport</keyword>
<accession>Q1PW40</accession>
<reference evidence="6 9" key="5">
    <citation type="submission" date="2020-02" db="EMBL/GenBank/DDBJ databases">
        <title>Newly sequenced genome of strain CSTR1 showed variability in Candidatus Kuenenia stuttgartiensis genomes.</title>
        <authorList>
            <person name="Ding C."/>
            <person name="Adrian L."/>
        </authorList>
    </citation>
    <scope>NUCLEOTIDE SEQUENCE [LARGE SCALE GENOMIC DNA]</scope>
    <source>
        <strain evidence="6 9">CSTR1</strain>
    </source>
</reference>
<proteinExistence type="inferred from homology"/>
<dbReference type="SUPFAM" id="SSF53850">
    <property type="entry name" value="Periplasmic binding protein-like II"/>
    <property type="match status" value="1"/>
</dbReference>
<dbReference type="Proteomes" id="UP000221734">
    <property type="component" value="Chromosome Kuenenia_stuttgartiensis_MBR1"/>
</dbReference>
<dbReference type="EMBL" id="LT934425">
    <property type="protein sequence ID" value="SOH04864.1"/>
    <property type="molecule type" value="Genomic_DNA"/>
</dbReference>
<evidence type="ECO:0000313" key="5">
    <source>
        <dbReference type="EMBL" id="CAJ71447.1"/>
    </source>
</evidence>
<dbReference type="KEGG" id="kst:KSMBR1_2376"/>
<reference evidence="7" key="3">
    <citation type="submission" date="2017-10" db="EMBL/GenBank/DDBJ databases">
        <authorList>
            <person name="Banno H."/>
            <person name="Chua N.-H."/>
        </authorList>
    </citation>
    <scope>NUCLEOTIDE SEQUENCE [LARGE SCALE GENOMIC DNA]</scope>
    <source>
        <strain evidence="7">Kuenenia_mbr1_ru-nijmegen</strain>
    </source>
</reference>
<evidence type="ECO:0000256" key="3">
    <source>
        <dbReference type="ARBA" id="ARBA00022729"/>
    </source>
</evidence>
<evidence type="ECO:0000256" key="2">
    <source>
        <dbReference type="ARBA" id="ARBA00022448"/>
    </source>
</evidence>
<keyword evidence="4" id="KW-0812">Transmembrane</keyword>
<dbReference type="PANTHER" id="PTHR30061">
    <property type="entry name" value="MALTOSE-BINDING PERIPLASMIC PROTEIN"/>
    <property type="match status" value="1"/>
</dbReference>
<dbReference type="GO" id="GO:0055052">
    <property type="term" value="C:ATP-binding cassette (ABC) transporter complex, substrate-binding subunit-containing"/>
    <property type="evidence" value="ECO:0007669"/>
    <property type="project" value="TreeGrafter"/>
</dbReference>
<keyword evidence="3" id="KW-0732">Signal</keyword>
<dbReference type="PANTHER" id="PTHR30061:SF50">
    <property type="entry name" value="MALTOSE_MALTODEXTRIN-BINDING PERIPLASMIC PROTEIN"/>
    <property type="match status" value="1"/>
</dbReference>
<sequence>MKFNIRLIAVLSVYFLLGTWIVYTFLKQEKTDEIVFSVGAGTKEISFIREIIAAYEKENHGIKVKLNALPSPSDQQHHYYLSTLDAGTKYVDVMRIDTIWIPEFASAHWIEPLNAYINSKERGAFIPVTEKTNVYNNTLYAIPWNINIGLLYYRKDLLEKYHLPLPVDWDQFVAVCEKISGKEDVYGYLWQGKQYEGLVCNFIEFIGSNNGQIIDDTGNTVIDSAQNKTALQLMHDLIWKYKISPQNTYSELMEESSRHLFQQGKGLFLRNWTYVWDLCQEDITLKDKVGVALLPKFPDGSFASVCGGWHLAINANSGKKAQAWKLIEFLTSAKVQKRLAENVSWAPTRSSLYKDAELIEKLPFLPIVEQSLENIQMRPNVPYYQWISDVLQKYLSKVLSRQMEIQEALQIMQDKIERIKDDFAKE</sequence>
<keyword evidence="8" id="KW-1185">Reference proteome</keyword>
<dbReference type="Pfam" id="PF01547">
    <property type="entry name" value="SBP_bac_1"/>
    <property type="match status" value="1"/>
</dbReference>
<dbReference type="GO" id="GO:1901982">
    <property type="term" value="F:maltose binding"/>
    <property type="evidence" value="ECO:0007669"/>
    <property type="project" value="TreeGrafter"/>
</dbReference>
<dbReference type="InterPro" id="IPR006059">
    <property type="entry name" value="SBP"/>
</dbReference>
<keyword evidence="4" id="KW-0472">Membrane</keyword>
<feature type="transmembrane region" description="Helical" evidence="4">
    <location>
        <begin position="7"/>
        <end position="26"/>
    </location>
</feature>
<evidence type="ECO:0000313" key="9">
    <source>
        <dbReference type="Proteomes" id="UP000501926"/>
    </source>
</evidence>
<reference evidence="5" key="2">
    <citation type="submission" date="2006-01" db="EMBL/GenBank/DDBJ databases">
        <authorList>
            <person name="Genoscope"/>
        </authorList>
    </citation>
    <scope>NUCLEOTIDE SEQUENCE</scope>
</reference>
<dbReference type="GO" id="GO:0015768">
    <property type="term" value="P:maltose transport"/>
    <property type="evidence" value="ECO:0007669"/>
    <property type="project" value="TreeGrafter"/>
</dbReference>
<keyword evidence="4" id="KW-1133">Transmembrane helix</keyword>
<evidence type="ECO:0000313" key="6">
    <source>
        <dbReference type="EMBL" id="QII14069.1"/>
    </source>
</evidence>
<dbReference type="Gene3D" id="3.40.190.10">
    <property type="entry name" value="Periplasmic binding protein-like II"/>
    <property type="match status" value="2"/>
</dbReference>
<organism evidence="5">
    <name type="scientific">Kuenenia stuttgartiensis</name>
    <dbReference type="NCBI Taxonomy" id="174633"/>
    <lineage>
        <taxon>Bacteria</taxon>
        <taxon>Pseudomonadati</taxon>
        <taxon>Planctomycetota</taxon>
        <taxon>Candidatus Brocadiia</taxon>
        <taxon>Candidatus Brocadiales</taxon>
        <taxon>Candidatus Brocadiaceae</taxon>
        <taxon>Candidatus Kuenenia</taxon>
    </lineage>
</organism>
<gene>
    <name evidence="5" type="primary">malE</name>
    <name evidence="6" type="ORF">KsCSTR_46910</name>
    <name evidence="7" type="ORF">KSMBR1_2376</name>
    <name evidence="5" type="ORF">kustc0702</name>
</gene>
<comment type="similarity">
    <text evidence="1">Belongs to the bacterial solute-binding protein 1 family.</text>
</comment>
<dbReference type="OrthoDB" id="9808332at2"/>
<dbReference type="AlphaFoldDB" id="Q1PW40"/>
<evidence type="ECO:0000256" key="4">
    <source>
        <dbReference type="SAM" id="Phobius"/>
    </source>
</evidence>
<dbReference type="EMBL" id="CT573073">
    <property type="protein sequence ID" value="CAJ71447.1"/>
    <property type="molecule type" value="Genomic_DNA"/>
</dbReference>
<protein>
    <submittedName>
        <fullName evidence="6">Putative trehalose/maltose binding protein MalE</fullName>
    </submittedName>
    <submittedName>
        <fullName evidence="5">Similar to trehalose/maltose binding protein MalE</fullName>
    </submittedName>
</protein>
<name>Q1PW40_KUEST</name>